<reference evidence="1 2" key="1">
    <citation type="journal article" date="2016" name="Nat. Commun.">
        <title>Thousands of microbial genomes shed light on interconnected biogeochemical processes in an aquifer system.</title>
        <authorList>
            <person name="Anantharaman K."/>
            <person name="Brown C.T."/>
            <person name="Hug L.A."/>
            <person name="Sharon I."/>
            <person name="Castelle C.J."/>
            <person name="Probst A.J."/>
            <person name="Thomas B.C."/>
            <person name="Singh A."/>
            <person name="Wilkins M.J."/>
            <person name="Karaoz U."/>
            <person name="Brodie E.L."/>
            <person name="Williams K.H."/>
            <person name="Hubbard S.S."/>
            <person name="Banfield J.F."/>
        </authorList>
    </citation>
    <scope>NUCLEOTIDE SEQUENCE [LARGE SCALE GENOMIC DNA]</scope>
</reference>
<evidence type="ECO:0000313" key="2">
    <source>
        <dbReference type="Proteomes" id="UP000176422"/>
    </source>
</evidence>
<dbReference type="Proteomes" id="UP000176422">
    <property type="component" value="Unassembled WGS sequence"/>
</dbReference>
<dbReference type="PANTHER" id="PTHR46638:SF1">
    <property type="entry name" value="CORRINOID ADENOSYLTRANSFERASE"/>
    <property type="match status" value="1"/>
</dbReference>
<dbReference type="PIRSF" id="PIRSF015617">
    <property type="entry name" value="Adensltrnsf_CobA"/>
    <property type="match status" value="1"/>
</dbReference>
<evidence type="ECO:0000313" key="1">
    <source>
        <dbReference type="EMBL" id="OGM92600.1"/>
    </source>
</evidence>
<dbReference type="Pfam" id="PF02572">
    <property type="entry name" value="CobA_CobO_BtuR"/>
    <property type="match status" value="1"/>
</dbReference>
<organism evidence="1 2">
    <name type="scientific">Candidatus Wolfebacteria bacterium RIFOXYB1_FULL_54_12</name>
    <dbReference type="NCBI Taxonomy" id="1802559"/>
    <lineage>
        <taxon>Bacteria</taxon>
        <taxon>Candidatus Wolfeibacteriota</taxon>
    </lineage>
</organism>
<dbReference type="PANTHER" id="PTHR46638">
    <property type="entry name" value="CORRINOID ADENOSYLTRANSFERASE"/>
    <property type="match status" value="1"/>
</dbReference>
<accession>A0A1F8DVG0</accession>
<protein>
    <submittedName>
        <fullName evidence="1">Cob(I)yrinic acid a,c-diamide adenosyltransferase</fullName>
    </submittedName>
</protein>
<keyword evidence="1" id="KW-0808">Transferase</keyword>
<dbReference type="GO" id="GO:0005524">
    <property type="term" value="F:ATP binding"/>
    <property type="evidence" value="ECO:0007669"/>
    <property type="project" value="InterPro"/>
</dbReference>
<dbReference type="InterPro" id="IPR003724">
    <property type="entry name" value="CblAdoTrfase_CobA"/>
</dbReference>
<dbReference type="Gene3D" id="3.40.50.300">
    <property type="entry name" value="P-loop containing nucleotide triphosphate hydrolases"/>
    <property type="match status" value="1"/>
</dbReference>
<name>A0A1F8DVG0_9BACT</name>
<comment type="caution">
    <text evidence="1">The sequence shown here is derived from an EMBL/GenBank/DDBJ whole genome shotgun (WGS) entry which is preliminary data.</text>
</comment>
<dbReference type="GO" id="GO:0009236">
    <property type="term" value="P:cobalamin biosynthetic process"/>
    <property type="evidence" value="ECO:0007669"/>
    <property type="project" value="InterPro"/>
</dbReference>
<dbReference type="NCBIfam" id="NF004637">
    <property type="entry name" value="PRK05986.1"/>
    <property type="match status" value="1"/>
</dbReference>
<dbReference type="NCBIfam" id="TIGR00708">
    <property type="entry name" value="cobA"/>
    <property type="match status" value="1"/>
</dbReference>
<dbReference type="SUPFAM" id="SSF52540">
    <property type="entry name" value="P-loop containing nucleoside triphosphate hydrolases"/>
    <property type="match status" value="1"/>
</dbReference>
<dbReference type="CDD" id="cd00561">
    <property type="entry name" value="CobA_ACA"/>
    <property type="match status" value="1"/>
</dbReference>
<dbReference type="AlphaFoldDB" id="A0A1F8DVG0"/>
<dbReference type="InterPro" id="IPR027417">
    <property type="entry name" value="P-loop_NTPase"/>
</dbReference>
<dbReference type="EMBL" id="MGIT01000004">
    <property type="protein sequence ID" value="OGM92600.1"/>
    <property type="molecule type" value="Genomic_DNA"/>
</dbReference>
<sequence>MILINTGNGKGKTTASLGVALRALGYGKKVVMIQFIKGPWKSGEDLFAKECNIPAGKFRIIKTGKGFVSLPGDTLPFKEHKKAAEEGLQKAVELIASKKYDLVILDEINNAVELKLISAKSVTDILKKVPESVDMILTGRNAPKSFIALADTVTEMNEVKHAFSKGIKAKKGVDF</sequence>
<dbReference type="STRING" id="1802559.A2372_04115"/>
<proteinExistence type="predicted"/>
<dbReference type="GO" id="GO:0008817">
    <property type="term" value="F:corrinoid adenosyltransferase activity"/>
    <property type="evidence" value="ECO:0007669"/>
    <property type="project" value="InterPro"/>
</dbReference>
<gene>
    <name evidence="1" type="ORF">A2372_04115</name>
</gene>